<keyword evidence="2" id="KW-1185">Reference proteome</keyword>
<accession>A0A812RCF9</accession>
<evidence type="ECO:0000313" key="1">
    <source>
        <dbReference type="EMBL" id="CAE7432062.1"/>
    </source>
</evidence>
<evidence type="ECO:0000313" key="2">
    <source>
        <dbReference type="Proteomes" id="UP000604046"/>
    </source>
</evidence>
<proteinExistence type="predicted"/>
<dbReference type="Proteomes" id="UP000604046">
    <property type="component" value="Unassembled WGS sequence"/>
</dbReference>
<sequence length="147" mass="16147">MAQRGAASRTVRQVNVTWLRVPGAWPLAARCVPRRALPVQFELLCVSLFSAEAYFVSDVQGRRAVSGVRTDGLVKEARVMDGSLVGQWKNVGWWQSGLVRVGEGRAALQLPEPLLGELHPRKAPQTSQPIYLAMQCVHITYVQALAA</sequence>
<organism evidence="1 2">
    <name type="scientific">Symbiodinium natans</name>
    <dbReference type="NCBI Taxonomy" id="878477"/>
    <lineage>
        <taxon>Eukaryota</taxon>
        <taxon>Sar</taxon>
        <taxon>Alveolata</taxon>
        <taxon>Dinophyceae</taxon>
        <taxon>Suessiales</taxon>
        <taxon>Symbiodiniaceae</taxon>
        <taxon>Symbiodinium</taxon>
    </lineage>
</organism>
<comment type="caution">
    <text evidence="1">The sequence shown here is derived from an EMBL/GenBank/DDBJ whole genome shotgun (WGS) entry which is preliminary data.</text>
</comment>
<protein>
    <submittedName>
        <fullName evidence="1">Uncharacterized protein</fullName>
    </submittedName>
</protein>
<dbReference type="AlphaFoldDB" id="A0A812RCF9"/>
<name>A0A812RCF9_9DINO</name>
<gene>
    <name evidence="1" type="ORF">SNAT2548_LOCUS23486</name>
</gene>
<dbReference type="EMBL" id="CAJNDS010002324">
    <property type="protein sequence ID" value="CAE7432062.1"/>
    <property type="molecule type" value="Genomic_DNA"/>
</dbReference>
<reference evidence="1" key="1">
    <citation type="submission" date="2021-02" db="EMBL/GenBank/DDBJ databases">
        <authorList>
            <person name="Dougan E. K."/>
            <person name="Rhodes N."/>
            <person name="Thang M."/>
            <person name="Chan C."/>
        </authorList>
    </citation>
    <scope>NUCLEOTIDE SEQUENCE</scope>
</reference>